<protein>
    <recommendedName>
        <fullName evidence="1">Phage tail tape measure protein domain-containing protein</fullName>
    </recommendedName>
</protein>
<dbReference type="Pfam" id="PF10145">
    <property type="entry name" value="PhageMin_Tail"/>
    <property type="match status" value="1"/>
</dbReference>
<accession>A0A510WK85</accession>
<evidence type="ECO:0000313" key="2">
    <source>
        <dbReference type="EMBL" id="GEK38135.1"/>
    </source>
</evidence>
<evidence type="ECO:0000313" key="3">
    <source>
        <dbReference type="Proteomes" id="UP000321361"/>
    </source>
</evidence>
<reference evidence="2 3" key="1">
    <citation type="submission" date="2019-07" db="EMBL/GenBank/DDBJ databases">
        <title>Whole genome shotgun sequence of Enterococcus thailandicus NBRC 101867.</title>
        <authorList>
            <person name="Hosoyama A."/>
            <person name="Uohara A."/>
            <person name="Ohji S."/>
            <person name="Ichikawa N."/>
        </authorList>
    </citation>
    <scope>NUCLEOTIDE SEQUENCE [LARGE SCALE GENOMIC DNA]</scope>
    <source>
        <strain evidence="2 3">NBRC 101867</strain>
    </source>
</reference>
<dbReference type="EMBL" id="BJUG01000018">
    <property type="protein sequence ID" value="GEK38135.1"/>
    <property type="molecule type" value="Genomic_DNA"/>
</dbReference>
<gene>
    <name evidence="2" type="ORF">ETH01_24220</name>
</gene>
<evidence type="ECO:0000259" key="1">
    <source>
        <dbReference type="Pfam" id="PF10145"/>
    </source>
</evidence>
<feature type="domain" description="Phage tail tape measure protein" evidence="1">
    <location>
        <begin position="6"/>
        <end position="132"/>
    </location>
</feature>
<name>A0A510WK85_ENTTH</name>
<dbReference type="AlphaFoldDB" id="A0A510WK85"/>
<dbReference type="InterPro" id="IPR010090">
    <property type="entry name" value="Phage_tape_meas"/>
</dbReference>
<organism evidence="2 3">
    <name type="scientific">Enterococcus thailandicus</name>
    <dbReference type="NCBI Taxonomy" id="417368"/>
    <lineage>
        <taxon>Bacteria</taxon>
        <taxon>Bacillati</taxon>
        <taxon>Bacillota</taxon>
        <taxon>Bacilli</taxon>
        <taxon>Lactobacillales</taxon>
        <taxon>Enterococcaceae</taxon>
        <taxon>Enterococcus</taxon>
    </lineage>
</organism>
<dbReference type="NCBIfam" id="TIGR01760">
    <property type="entry name" value="tape_meas_TP901"/>
    <property type="match status" value="1"/>
</dbReference>
<proteinExistence type="predicted"/>
<sequence>MESGLRKLATQLPASHQEIAGVAEAAGQLGIKTENVVSFTKTMIDMGESTNMSAETAATSLARLANITKLPQDQFSNLGASIVDLGNNFATTESEITEMALRLAGAGSQIGLSQGDILGLAAALSSVGIEAEMGK</sequence>
<dbReference type="Proteomes" id="UP000321361">
    <property type="component" value="Unassembled WGS sequence"/>
</dbReference>
<comment type="caution">
    <text evidence="2">The sequence shown here is derived from an EMBL/GenBank/DDBJ whole genome shotgun (WGS) entry which is preliminary data.</text>
</comment>